<dbReference type="GO" id="GO:0005783">
    <property type="term" value="C:endoplasmic reticulum"/>
    <property type="evidence" value="ECO:0007669"/>
    <property type="project" value="TreeGrafter"/>
</dbReference>
<dbReference type="SUPFAM" id="SSF58038">
    <property type="entry name" value="SNARE fusion complex"/>
    <property type="match status" value="1"/>
</dbReference>
<dbReference type="AlphaFoldDB" id="A0A834RAZ3"/>
<dbReference type="GO" id="GO:0031201">
    <property type="term" value="C:SNARE complex"/>
    <property type="evidence" value="ECO:0007669"/>
    <property type="project" value="TreeGrafter"/>
</dbReference>
<dbReference type="Gene3D" id="1.20.5.110">
    <property type="match status" value="1"/>
</dbReference>
<evidence type="ECO:0000256" key="10">
    <source>
        <dbReference type="SAM" id="Phobius"/>
    </source>
</evidence>
<keyword evidence="3" id="KW-0813">Transport</keyword>
<dbReference type="OrthoDB" id="342981at2759"/>
<reference evidence="14" key="1">
    <citation type="journal article" date="2020" name="PLoS Negl. Trop. Dis.">
        <title>High-quality nuclear genome for Sarcoptes scabiei-A critical resource for a neglected parasite.</title>
        <authorList>
            <person name="Korhonen P.K."/>
            <person name="Gasser R.B."/>
            <person name="Ma G."/>
            <person name="Wang T."/>
            <person name="Stroehlein A.J."/>
            <person name="Young N.D."/>
            <person name="Ang C.S."/>
            <person name="Fernando D.D."/>
            <person name="Lu H.C."/>
            <person name="Taylor S."/>
            <person name="Reynolds S.L."/>
            <person name="Mofiz E."/>
            <person name="Najaraj S.H."/>
            <person name="Gowda H."/>
            <person name="Madugundu A."/>
            <person name="Renuse S."/>
            <person name="Holt D."/>
            <person name="Pandey A."/>
            <person name="Papenfuss A.T."/>
            <person name="Fischer K."/>
        </authorList>
    </citation>
    <scope>NUCLEOTIDE SEQUENCE [LARGE SCALE GENOMIC DNA]</scope>
</reference>
<evidence type="ECO:0000313" key="14">
    <source>
        <dbReference type="Proteomes" id="UP000070412"/>
    </source>
</evidence>
<comment type="similarity">
    <text evidence="2">Belongs to the syntaxin family.</text>
</comment>
<keyword evidence="8 10" id="KW-0472">Membrane</keyword>
<keyword evidence="7" id="KW-0175">Coiled coil</keyword>
<dbReference type="Proteomes" id="UP000070412">
    <property type="component" value="Unassembled WGS sequence"/>
</dbReference>
<evidence type="ECO:0000256" key="9">
    <source>
        <dbReference type="SAM" id="MobiDB-lite"/>
    </source>
</evidence>
<evidence type="ECO:0000256" key="6">
    <source>
        <dbReference type="ARBA" id="ARBA00022989"/>
    </source>
</evidence>
<dbReference type="PANTHER" id="PTHR15959">
    <property type="entry name" value="SYNTAXIN-18"/>
    <property type="match status" value="1"/>
</dbReference>
<evidence type="ECO:0000313" key="13">
    <source>
        <dbReference type="EnsemblMetazoa" id="KAF7493173.1"/>
    </source>
</evidence>
<gene>
    <name evidence="12" type="ORF">SSS_3018</name>
</gene>
<accession>A0A834RAZ3</accession>
<dbReference type="InterPro" id="IPR019529">
    <property type="entry name" value="Syntaxin-18_N"/>
</dbReference>
<feature type="compositionally biased region" description="Polar residues" evidence="9">
    <location>
        <begin position="197"/>
        <end position="208"/>
    </location>
</feature>
<protein>
    <submittedName>
        <fullName evidence="12">Syntaxin-18</fullName>
    </submittedName>
</protein>
<evidence type="ECO:0000256" key="1">
    <source>
        <dbReference type="ARBA" id="ARBA00004211"/>
    </source>
</evidence>
<evidence type="ECO:0000256" key="8">
    <source>
        <dbReference type="ARBA" id="ARBA00023136"/>
    </source>
</evidence>
<dbReference type="Pfam" id="PF10496">
    <property type="entry name" value="Syntaxin-18_N"/>
    <property type="match status" value="1"/>
</dbReference>
<feature type="domain" description="SNARE-complex protein Syntaxin-18 N-terminal" evidence="11">
    <location>
        <begin position="1"/>
        <end position="93"/>
    </location>
</feature>
<dbReference type="GO" id="GO:0006890">
    <property type="term" value="P:retrograde vesicle-mediated transport, Golgi to endoplasmic reticulum"/>
    <property type="evidence" value="ECO:0007669"/>
    <property type="project" value="TreeGrafter"/>
</dbReference>
<evidence type="ECO:0000256" key="7">
    <source>
        <dbReference type="ARBA" id="ARBA00023054"/>
    </source>
</evidence>
<comment type="subcellular location">
    <subcellularLocation>
        <location evidence="1">Membrane</location>
        <topology evidence="1">Single-pass type IV membrane protein</topology>
    </subcellularLocation>
</comment>
<feature type="region of interest" description="Disordered" evidence="9">
    <location>
        <begin position="169"/>
        <end position="208"/>
    </location>
</feature>
<dbReference type="EMBL" id="WVUK01000056">
    <property type="protein sequence ID" value="KAF7493173.1"/>
    <property type="molecule type" value="Genomic_DNA"/>
</dbReference>
<dbReference type="EnsemblMetazoa" id="SSS_3018s_mrna">
    <property type="protein sequence ID" value="KAF7493173.1"/>
    <property type="gene ID" value="SSS_3018"/>
</dbReference>
<evidence type="ECO:0000256" key="5">
    <source>
        <dbReference type="ARBA" id="ARBA00022927"/>
    </source>
</evidence>
<sequence length="323" mass="38599">MDRTRVFNEIINELNDNNIEQNESNFLKKFHSKHKSKIDDRDRNNFNFKLRELISSITYMRDYLLANKKDYLNIYNSILSMTSTMTDEERDQIDKDVLDFVKLCTDVIKILRVETRSKSSTQQYEHQNNAIDLAETYIKRINEIHNRNKALRLRKNLDSQNFFQTMDFRHESLDSNDKNTKPSNNDYTSEDRRPKNSNKTRNYTEYQDQSFLQDLTQEEIKLFKQEGDKIYDQMNSMNEEVQNIAKKLTEISQLQSVFTEKIVKQESDLSQLNSSTIMSTEYIREGNEQLREAMRKNAGFRVWILFFIAILAFVVLFLDWYNP</sequence>
<name>A0A834RAZ3_SARSC</name>
<feature type="compositionally biased region" description="Basic and acidic residues" evidence="9">
    <location>
        <begin position="169"/>
        <end position="180"/>
    </location>
</feature>
<keyword evidence="5" id="KW-0653">Protein transport</keyword>
<reference evidence="13" key="3">
    <citation type="submission" date="2022-06" db="UniProtKB">
        <authorList>
            <consortium name="EnsemblMetazoa"/>
        </authorList>
    </citation>
    <scope>IDENTIFICATION</scope>
</reference>
<evidence type="ECO:0000313" key="12">
    <source>
        <dbReference type="EMBL" id="KAF7493173.1"/>
    </source>
</evidence>
<evidence type="ECO:0000259" key="11">
    <source>
        <dbReference type="Pfam" id="PF10496"/>
    </source>
</evidence>
<evidence type="ECO:0000256" key="2">
    <source>
        <dbReference type="ARBA" id="ARBA00009063"/>
    </source>
</evidence>
<dbReference type="PANTHER" id="PTHR15959:SF0">
    <property type="entry name" value="SYNTAXIN-18"/>
    <property type="match status" value="1"/>
</dbReference>
<dbReference type="GO" id="GO:0015031">
    <property type="term" value="P:protein transport"/>
    <property type="evidence" value="ECO:0007669"/>
    <property type="project" value="UniProtKB-KW"/>
</dbReference>
<keyword evidence="4 10" id="KW-0812">Transmembrane</keyword>
<keyword evidence="14" id="KW-1185">Reference proteome</keyword>
<feature type="transmembrane region" description="Helical" evidence="10">
    <location>
        <begin position="300"/>
        <end position="321"/>
    </location>
</feature>
<evidence type="ECO:0000256" key="3">
    <source>
        <dbReference type="ARBA" id="ARBA00022448"/>
    </source>
</evidence>
<keyword evidence="6 10" id="KW-1133">Transmembrane helix</keyword>
<organism evidence="12">
    <name type="scientific">Sarcoptes scabiei</name>
    <name type="common">Itch mite</name>
    <name type="synonym">Acarus scabiei</name>
    <dbReference type="NCBI Taxonomy" id="52283"/>
    <lineage>
        <taxon>Eukaryota</taxon>
        <taxon>Metazoa</taxon>
        <taxon>Ecdysozoa</taxon>
        <taxon>Arthropoda</taxon>
        <taxon>Chelicerata</taxon>
        <taxon>Arachnida</taxon>
        <taxon>Acari</taxon>
        <taxon>Acariformes</taxon>
        <taxon>Sarcoptiformes</taxon>
        <taxon>Astigmata</taxon>
        <taxon>Psoroptidia</taxon>
        <taxon>Sarcoptoidea</taxon>
        <taxon>Sarcoptidae</taxon>
        <taxon>Sarcoptinae</taxon>
        <taxon>Sarcoptes</taxon>
    </lineage>
</organism>
<evidence type="ECO:0000256" key="4">
    <source>
        <dbReference type="ARBA" id="ARBA00022692"/>
    </source>
</evidence>
<reference evidence="12" key="2">
    <citation type="submission" date="2020-01" db="EMBL/GenBank/DDBJ databases">
        <authorList>
            <person name="Korhonen P.K.K."/>
            <person name="Guangxu M.G."/>
            <person name="Wang T.W."/>
            <person name="Stroehlein A.J.S."/>
            <person name="Young N.D."/>
            <person name="Ang C.-S.A."/>
            <person name="Fernando D.W.F."/>
            <person name="Lu H.L."/>
            <person name="Taylor S.T."/>
            <person name="Ehtesham M.E.M."/>
            <person name="Najaraj S.H.N."/>
            <person name="Harsha G.H.G."/>
            <person name="Madugundu A.M."/>
            <person name="Renuse S.R."/>
            <person name="Holt D.H."/>
            <person name="Pandey A.P."/>
            <person name="Papenfuss A.P."/>
            <person name="Gasser R.B.G."/>
            <person name="Fischer K.F."/>
        </authorList>
    </citation>
    <scope>NUCLEOTIDE SEQUENCE</scope>
    <source>
        <strain evidence="12">SSS_KF_BRIS2020</strain>
    </source>
</reference>
<proteinExistence type="inferred from homology"/>